<feature type="signal peptide" evidence="2">
    <location>
        <begin position="1"/>
        <end position="22"/>
    </location>
</feature>
<feature type="domain" description="Plastocyanin-like" evidence="3">
    <location>
        <begin position="159"/>
        <end position="296"/>
    </location>
</feature>
<name>A0AAD8TMU5_LOLMU</name>
<dbReference type="SUPFAM" id="SSF49503">
    <property type="entry name" value="Cupredoxins"/>
    <property type="match status" value="3"/>
</dbReference>
<evidence type="ECO:0000259" key="5">
    <source>
        <dbReference type="Pfam" id="PF07732"/>
    </source>
</evidence>
<evidence type="ECO:0008006" key="8">
    <source>
        <dbReference type="Google" id="ProtNLM"/>
    </source>
</evidence>
<reference evidence="6" key="1">
    <citation type="submission" date="2023-07" db="EMBL/GenBank/DDBJ databases">
        <title>A chromosome-level genome assembly of Lolium multiflorum.</title>
        <authorList>
            <person name="Chen Y."/>
            <person name="Copetti D."/>
            <person name="Kolliker R."/>
            <person name="Studer B."/>
        </authorList>
    </citation>
    <scope>NUCLEOTIDE SEQUENCE</scope>
    <source>
        <strain evidence="6">02402/16</strain>
        <tissue evidence="6">Leaf</tissue>
    </source>
</reference>
<dbReference type="CDD" id="cd13846">
    <property type="entry name" value="CuRO_1_AAO_like_1"/>
    <property type="match status" value="1"/>
</dbReference>
<feature type="domain" description="Plastocyanin-like" evidence="4">
    <location>
        <begin position="379"/>
        <end position="526"/>
    </location>
</feature>
<keyword evidence="2" id="KW-0732">Signal</keyword>
<comment type="similarity">
    <text evidence="1">Belongs to the multicopper oxidase family.</text>
</comment>
<evidence type="ECO:0000313" key="7">
    <source>
        <dbReference type="Proteomes" id="UP001231189"/>
    </source>
</evidence>
<feature type="chain" id="PRO_5042170534" description="L-ascorbate oxidase" evidence="2">
    <location>
        <begin position="23"/>
        <end position="557"/>
    </location>
</feature>
<dbReference type="InterPro" id="IPR008972">
    <property type="entry name" value="Cupredoxin"/>
</dbReference>
<evidence type="ECO:0000256" key="2">
    <source>
        <dbReference type="SAM" id="SignalP"/>
    </source>
</evidence>
<feature type="domain" description="Plastocyanin-like" evidence="5">
    <location>
        <begin position="33"/>
        <end position="146"/>
    </location>
</feature>
<dbReference type="GO" id="GO:0005507">
    <property type="term" value="F:copper ion binding"/>
    <property type="evidence" value="ECO:0007669"/>
    <property type="project" value="InterPro"/>
</dbReference>
<evidence type="ECO:0000259" key="3">
    <source>
        <dbReference type="Pfam" id="PF00394"/>
    </source>
</evidence>
<dbReference type="PANTHER" id="PTHR11709">
    <property type="entry name" value="MULTI-COPPER OXIDASE"/>
    <property type="match status" value="1"/>
</dbReference>
<dbReference type="Pfam" id="PF00394">
    <property type="entry name" value="Cu-oxidase"/>
    <property type="match status" value="1"/>
</dbReference>
<sequence length="557" mass="61607">MAAAAALVTLACVCSLVLSVHGEAPYKFFDWNVSYGDINPLGVPQQGILINGQFPGPEIDCETNTNLIVNVHNSLPEPFLLSWNGIQQRKNSWQDGVSGTNCPIPPGQNYTYRMQAKDQIGSFFYYPSLAFHKAAGGFGAIRINSRPRVPVPFPPPADEYTVLIGDWYNATHKVLQATMDNGTQLPFPDAILVNGKGPHGGANFTVQQGNTYRLRISNVGLQNTLNFMIQDHNVTLVEVEGTHTVQNTYTSLDVHVGQSLSVLVTADRLPRDYHIVVSTRFTNQTLNSTAVLHYAGSSFPAWWRPPVVNTSDVDFSLEQARSIRTNLTASGPRPNPQGSYHYGSINVTRTIRLANSAGQVDGKLRYGVNGVSYVDSDTPLKLADYYNLTGVFKMGGIADAPATTNRTGPNESNTGTELQNVTAVMDSDHRSFVEVVFENNEDTVQSWHLDGYSVFVVGMDKGVWREQSRTTYNLVDAVARCTVQVYPRAWTAIFIALDNVGMWNLRSEDWTRRYLGQQFYLRVYTPTHSFRDELPIPDNALLCGQATNTSGLPFSLY</sequence>
<dbReference type="Proteomes" id="UP001231189">
    <property type="component" value="Unassembled WGS sequence"/>
</dbReference>
<gene>
    <name evidence="6" type="ORF">QYE76_045475</name>
</gene>
<dbReference type="AlphaFoldDB" id="A0AAD8TMU5"/>
<evidence type="ECO:0000256" key="1">
    <source>
        <dbReference type="ARBA" id="ARBA00010609"/>
    </source>
</evidence>
<evidence type="ECO:0000259" key="4">
    <source>
        <dbReference type="Pfam" id="PF07731"/>
    </source>
</evidence>
<dbReference type="InterPro" id="IPR001117">
    <property type="entry name" value="Cu-oxidase_2nd"/>
</dbReference>
<proteinExistence type="inferred from homology"/>
<dbReference type="Gene3D" id="2.60.40.420">
    <property type="entry name" value="Cupredoxins - blue copper proteins"/>
    <property type="match status" value="3"/>
</dbReference>
<dbReference type="GO" id="GO:0016491">
    <property type="term" value="F:oxidoreductase activity"/>
    <property type="evidence" value="ECO:0007669"/>
    <property type="project" value="InterPro"/>
</dbReference>
<dbReference type="InterPro" id="IPR034273">
    <property type="entry name" value="CuRO_1_AAO-like"/>
</dbReference>
<protein>
    <recommendedName>
        <fullName evidence="8">L-ascorbate oxidase</fullName>
    </recommendedName>
</protein>
<dbReference type="InterPro" id="IPR011707">
    <property type="entry name" value="Cu-oxidase-like_N"/>
</dbReference>
<comment type="caution">
    <text evidence="6">The sequence shown here is derived from an EMBL/GenBank/DDBJ whole genome shotgun (WGS) entry which is preliminary data.</text>
</comment>
<accession>A0AAD8TMU5</accession>
<organism evidence="6 7">
    <name type="scientific">Lolium multiflorum</name>
    <name type="common">Italian ryegrass</name>
    <name type="synonym">Lolium perenne subsp. multiflorum</name>
    <dbReference type="NCBI Taxonomy" id="4521"/>
    <lineage>
        <taxon>Eukaryota</taxon>
        <taxon>Viridiplantae</taxon>
        <taxon>Streptophyta</taxon>
        <taxon>Embryophyta</taxon>
        <taxon>Tracheophyta</taxon>
        <taxon>Spermatophyta</taxon>
        <taxon>Magnoliopsida</taxon>
        <taxon>Liliopsida</taxon>
        <taxon>Poales</taxon>
        <taxon>Poaceae</taxon>
        <taxon>BOP clade</taxon>
        <taxon>Pooideae</taxon>
        <taxon>Poodae</taxon>
        <taxon>Poeae</taxon>
        <taxon>Poeae Chloroplast Group 2 (Poeae type)</taxon>
        <taxon>Loliodinae</taxon>
        <taxon>Loliinae</taxon>
        <taxon>Lolium</taxon>
    </lineage>
</organism>
<dbReference type="Pfam" id="PF07732">
    <property type="entry name" value="Cu-oxidase_3"/>
    <property type="match status" value="1"/>
</dbReference>
<dbReference type="Pfam" id="PF07731">
    <property type="entry name" value="Cu-oxidase_2"/>
    <property type="match status" value="1"/>
</dbReference>
<dbReference type="EMBL" id="JAUUTY010000002">
    <property type="protein sequence ID" value="KAK1684627.1"/>
    <property type="molecule type" value="Genomic_DNA"/>
</dbReference>
<keyword evidence="7" id="KW-1185">Reference proteome</keyword>
<dbReference type="InterPro" id="IPR011706">
    <property type="entry name" value="Cu-oxidase_C"/>
</dbReference>
<evidence type="ECO:0000313" key="6">
    <source>
        <dbReference type="EMBL" id="KAK1684627.1"/>
    </source>
</evidence>
<dbReference type="PANTHER" id="PTHR11709:SF387">
    <property type="entry name" value="OS04G0561900 PROTEIN"/>
    <property type="match status" value="1"/>
</dbReference>
<dbReference type="InterPro" id="IPR045087">
    <property type="entry name" value="Cu-oxidase_fam"/>
</dbReference>